<organism evidence="4 5">
    <name type="scientific">Saguinus oedipus</name>
    <name type="common">Cotton-top tamarin</name>
    <name type="synonym">Oedipomidas oedipus</name>
    <dbReference type="NCBI Taxonomy" id="9490"/>
    <lineage>
        <taxon>Eukaryota</taxon>
        <taxon>Metazoa</taxon>
        <taxon>Chordata</taxon>
        <taxon>Craniata</taxon>
        <taxon>Vertebrata</taxon>
        <taxon>Euteleostomi</taxon>
        <taxon>Mammalia</taxon>
        <taxon>Eutheria</taxon>
        <taxon>Euarchontoglires</taxon>
        <taxon>Primates</taxon>
        <taxon>Haplorrhini</taxon>
        <taxon>Platyrrhini</taxon>
        <taxon>Cebidae</taxon>
        <taxon>Callitrichinae</taxon>
        <taxon>Saguinus</taxon>
    </lineage>
</organism>
<gene>
    <name evidence="4" type="primary">KPNA6</name>
    <name evidence="4" type="ORF">P7K49_015884</name>
</gene>
<comment type="similarity">
    <text evidence="1">Belongs to the importin alpha family.</text>
</comment>
<dbReference type="InterPro" id="IPR011989">
    <property type="entry name" value="ARM-like"/>
</dbReference>
<evidence type="ECO:0000256" key="2">
    <source>
        <dbReference type="ARBA" id="ARBA00022448"/>
    </source>
</evidence>
<name>A0ABQ9VAI1_SAGOE</name>
<keyword evidence="5" id="KW-1185">Reference proteome</keyword>
<dbReference type="SUPFAM" id="SSF48371">
    <property type="entry name" value="ARM repeat"/>
    <property type="match status" value="1"/>
</dbReference>
<protein>
    <submittedName>
        <fullName evidence="4">Importin subunit alpha-7</fullName>
    </submittedName>
</protein>
<evidence type="ECO:0000256" key="3">
    <source>
        <dbReference type="ARBA" id="ARBA00022927"/>
    </source>
</evidence>
<dbReference type="Proteomes" id="UP001266305">
    <property type="component" value="Unassembled WGS sequence"/>
</dbReference>
<comment type="caution">
    <text evidence="4">The sequence shown here is derived from an EMBL/GenBank/DDBJ whole genome shotgun (WGS) entry which is preliminary data.</text>
</comment>
<evidence type="ECO:0000313" key="5">
    <source>
        <dbReference type="Proteomes" id="UP001266305"/>
    </source>
</evidence>
<dbReference type="Gene3D" id="1.25.10.10">
    <property type="entry name" value="Leucine-rich Repeat Variant"/>
    <property type="match status" value="1"/>
</dbReference>
<dbReference type="EMBL" id="JASSZA010000007">
    <property type="protein sequence ID" value="KAK2106370.1"/>
    <property type="molecule type" value="Genomic_DNA"/>
</dbReference>
<dbReference type="InterPro" id="IPR032413">
    <property type="entry name" value="Arm_3"/>
</dbReference>
<keyword evidence="2" id="KW-0813">Transport</keyword>
<evidence type="ECO:0000256" key="1">
    <source>
        <dbReference type="ARBA" id="ARBA00010394"/>
    </source>
</evidence>
<evidence type="ECO:0000313" key="4">
    <source>
        <dbReference type="EMBL" id="KAK2106370.1"/>
    </source>
</evidence>
<dbReference type="Pfam" id="PF16186">
    <property type="entry name" value="Arm_3"/>
    <property type="match status" value="1"/>
</dbReference>
<keyword evidence="3" id="KW-0653">Protein transport</keyword>
<reference evidence="4 5" key="1">
    <citation type="submission" date="2023-05" db="EMBL/GenBank/DDBJ databases">
        <title>B98-5 Cell Line De Novo Hybrid Assembly: An Optical Mapping Approach.</title>
        <authorList>
            <person name="Kananen K."/>
            <person name="Auerbach J.A."/>
            <person name="Kautto E."/>
            <person name="Blachly J.S."/>
        </authorList>
    </citation>
    <scope>NUCLEOTIDE SEQUENCE [LARGE SCALE GENOMIC DNA]</scope>
    <source>
        <strain evidence="4">B95-8</strain>
        <tissue evidence="4">Cell line</tissue>
    </source>
</reference>
<dbReference type="InterPro" id="IPR016024">
    <property type="entry name" value="ARM-type_fold"/>
</dbReference>
<accession>A0ABQ9VAI1</accession>
<dbReference type="PANTHER" id="PTHR23316">
    <property type="entry name" value="IMPORTIN ALPHA"/>
    <property type="match status" value="1"/>
</dbReference>
<proteinExistence type="inferred from homology"/>
<sequence>MDSKIVQVALNGLENILRLGEQEGKRSGSGVNPYCGLIEEAYGLDKIEFLQSHENQEIYQKAFDLIEHYFGVEDDDSSLAPQVDETQQQFIFQQPEAPMEGFQL</sequence>